<reference evidence="2 3" key="1">
    <citation type="journal article" date="2022" name="Int. J. Syst. Evol. Microbiol.">
        <title>Prevotella herbatica sp. nov., a plant polysaccharide-decomposing anaerobic bacterium isolated from a methanogenic reactor.</title>
        <authorList>
            <person name="Uek A."/>
            <person name="Tonouchi A."/>
            <person name="Kaku N."/>
            <person name="Ueki K."/>
        </authorList>
    </citation>
    <scope>NUCLEOTIDE SEQUENCE [LARGE SCALE GENOMIC DNA]</scope>
    <source>
        <strain evidence="2 3">WR041</strain>
    </source>
</reference>
<keyword evidence="3" id="KW-1185">Reference proteome</keyword>
<gene>
    <name evidence="2" type="ORF">prwr041_03250</name>
</gene>
<dbReference type="InterPro" id="IPR012341">
    <property type="entry name" value="6hp_glycosidase-like_sf"/>
</dbReference>
<sequence>MAFSAQQKKIVEMIEKVNDYWQSHHKPETRAFWDNAAYHTGNIEAYKLMPNRQWLEYSTKWAEHNKWMGATEKDASKWKYKFYGEDQQHVLFGDWQICFQTYIDLCNISYGPKADRNEMLNDFRLKRALEVMGYEADSKKHDYWWWADALYMVMPVMTKMYNLTGEEKYLDKLYDNICYSDSIMLDKKTGLYFRDGKYVYPRHKTNSGKKDFWARGDGWVLAGLAKVLQDMPHTYRHYDFFVKKYITLADAVAKLQQKEGYWTRSMMDPLQAPGPETSGTAFFTYGMLWGVNNGILDDAKYRPVINRAWKYLSEEALQSDGKIGYVQPIGEKAIPGQVVGKDSEANFGTGAFLLAACEYVKYIGKGLQRFSFNVHNGLDFQIQRLAEVNIDSVYAGLGCGNEDDIIVRDAHGNEVEYQKSYNGKLLVDASVRPNGNAVFYVERGQHSAMKNFVYGAYYKIRKDDIAWENDRGMYRAYGPALQRSGEKAYGFDVWVKNTPELVMDKRYKIDYDANIIEDSLYRIGKKEEARAIDDATSFHYDHGNGMDCYSVGPTLGCGTPALMKDGKMIMPYCYKDYEILDNGPLRFTVRLDFNPVSIGSDKNVVEHRLISLDKGSNFNRITVWYDGMKSACKLVTGVVLHSSDGAVLDKETVLYADPTDDPDKNNSQIYVGVLFPYGNITTKLMMTKPENGIYGHAVGIKDDYRGEKFTYLFGSAWSKYDVRNMQEWIVRSNSALTVAKSN</sequence>
<evidence type="ECO:0000313" key="2">
    <source>
        <dbReference type="EMBL" id="BCS84432.1"/>
    </source>
</evidence>
<name>A0ABN6EES0_9BACT</name>
<dbReference type="InterPro" id="IPR008928">
    <property type="entry name" value="6-hairpin_glycosidase_sf"/>
</dbReference>
<protein>
    <submittedName>
        <fullName evidence="2">Glyco_hydro_88 and DUF4861 domain-containing protein</fullName>
    </submittedName>
</protein>
<dbReference type="Pfam" id="PF16153">
    <property type="entry name" value="DUF4861"/>
    <property type="match status" value="1"/>
</dbReference>
<proteinExistence type="predicted"/>
<dbReference type="Gene3D" id="1.50.10.10">
    <property type="match status" value="1"/>
</dbReference>
<dbReference type="InterPro" id="IPR052043">
    <property type="entry name" value="PolySaccharide_Degr_Enz"/>
</dbReference>
<evidence type="ECO:0000256" key="1">
    <source>
        <dbReference type="ARBA" id="ARBA00022801"/>
    </source>
</evidence>
<dbReference type="SUPFAM" id="SSF48208">
    <property type="entry name" value="Six-hairpin glycosidases"/>
    <property type="match status" value="1"/>
</dbReference>
<dbReference type="EMBL" id="AP024484">
    <property type="protein sequence ID" value="BCS84432.1"/>
    <property type="molecule type" value="Genomic_DNA"/>
</dbReference>
<dbReference type="PANTHER" id="PTHR33886">
    <property type="entry name" value="UNSATURATED RHAMNOGALACTURONAN HYDROLASE (EUROFUNG)"/>
    <property type="match status" value="1"/>
</dbReference>
<evidence type="ECO:0000313" key="3">
    <source>
        <dbReference type="Proteomes" id="UP001319045"/>
    </source>
</evidence>
<accession>A0ABN6EES0</accession>
<keyword evidence="1" id="KW-0378">Hydrolase</keyword>
<dbReference type="PANTHER" id="PTHR33886:SF8">
    <property type="entry name" value="UNSATURATED RHAMNOGALACTURONAN HYDROLASE (EUROFUNG)"/>
    <property type="match status" value="1"/>
</dbReference>
<organism evidence="2 3">
    <name type="scientific">Prevotella herbatica</name>
    <dbReference type="NCBI Taxonomy" id="2801997"/>
    <lineage>
        <taxon>Bacteria</taxon>
        <taxon>Pseudomonadati</taxon>
        <taxon>Bacteroidota</taxon>
        <taxon>Bacteroidia</taxon>
        <taxon>Bacteroidales</taxon>
        <taxon>Prevotellaceae</taxon>
        <taxon>Prevotella</taxon>
    </lineage>
</organism>
<dbReference type="Proteomes" id="UP001319045">
    <property type="component" value="Chromosome"/>
</dbReference>
<dbReference type="InterPro" id="IPR010905">
    <property type="entry name" value="Glyco_hydro_88"/>
</dbReference>
<dbReference type="InterPro" id="IPR032342">
    <property type="entry name" value="DUF4861"/>
</dbReference>
<dbReference type="Pfam" id="PF07470">
    <property type="entry name" value="Glyco_hydro_88"/>
    <property type="match status" value="1"/>
</dbReference>